<reference evidence="3" key="1">
    <citation type="submission" date="2015-07" db="EMBL/GenBank/DDBJ databases">
        <title>Discovery of a poly(ethylene terephthalate assimilation.</title>
        <authorList>
            <person name="Yoshida S."/>
            <person name="Hiraga K."/>
            <person name="Takehana T."/>
            <person name="Taniguchi I."/>
            <person name="Yamaji H."/>
            <person name="Maeda Y."/>
            <person name="Toyohara K."/>
            <person name="Miyamoto K."/>
            <person name="Kimura Y."/>
            <person name="Oda K."/>
        </authorList>
    </citation>
    <scope>NUCLEOTIDE SEQUENCE [LARGE SCALE GENOMIC DNA]</scope>
    <source>
        <strain evidence="3">NBRC 110686 / TISTR 2288 / 201-F6</strain>
    </source>
</reference>
<dbReference type="PANTHER" id="PTHR33055">
    <property type="entry name" value="TRANSPOSASE FOR INSERTION SEQUENCE ELEMENT IS1111A"/>
    <property type="match status" value="1"/>
</dbReference>
<reference evidence="2 3" key="2">
    <citation type="journal article" date="2016" name="Science">
        <title>A bacterium that degrades and assimilates poly(ethylene terephthalate).</title>
        <authorList>
            <person name="Yoshida S."/>
            <person name="Hiraga K."/>
            <person name="Takehana T."/>
            <person name="Taniguchi I."/>
            <person name="Yamaji H."/>
            <person name="Maeda Y."/>
            <person name="Toyohara K."/>
            <person name="Miyamoto K."/>
            <person name="Kimura Y."/>
            <person name="Oda K."/>
        </authorList>
    </citation>
    <scope>NUCLEOTIDE SEQUENCE [LARGE SCALE GENOMIC DNA]</scope>
    <source>
        <strain evidence="3">NBRC 110686 / TISTR 2288 / 201-F6</strain>
    </source>
</reference>
<dbReference type="AlphaFoldDB" id="A0A0K8P8W0"/>
<sequence length="175" mass="19128">MLLSERQRLQITPKGLHPSIEAIVAAIKAQLDEIEGQMVGHVREHFGELDRLLQSASGIGPVASATLIAELPELGRLNRREIAALVGIAPMANDSGASKGRRRIQGGRFDVRRVLYMAALTASRRNPTIKTFYDRLIAAGKLPKVALVACMRKLLTTLNAMVRTNKTWDNSLHGA</sequence>
<dbReference type="GO" id="GO:0006313">
    <property type="term" value="P:DNA transposition"/>
    <property type="evidence" value="ECO:0007669"/>
    <property type="project" value="InterPro"/>
</dbReference>
<dbReference type="InterPro" id="IPR047650">
    <property type="entry name" value="Transpos_IS110"/>
</dbReference>
<name>A0A0K8P8W0_PISS1</name>
<dbReference type="EMBL" id="BBYR01000108">
    <property type="protein sequence ID" value="GAP38949.1"/>
    <property type="molecule type" value="Genomic_DNA"/>
</dbReference>
<dbReference type="GO" id="GO:0004803">
    <property type="term" value="F:transposase activity"/>
    <property type="evidence" value="ECO:0007669"/>
    <property type="project" value="InterPro"/>
</dbReference>
<dbReference type="InterPro" id="IPR003346">
    <property type="entry name" value="Transposase_20"/>
</dbReference>
<proteinExistence type="predicted"/>
<comment type="caution">
    <text evidence="2">The sequence shown here is derived from an EMBL/GenBank/DDBJ whole genome shotgun (WGS) entry which is preliminary data.</text>
</comment>
<protein>
    <submittedName>
        <fullName evidence="2">Mobile element protein</fullName>
    </submittedName>
</protein>
<organism evidence="2 3">
    <name type="scientific">Piscinibacter sakaiensis</name>
    <name type="common">Ideonella sakaiensis</name>
    <dbReference type="NCBI Taxonomy" id="1547922"/>
    <lineage>
        <taxon>Bacteria</taxon>
        <taxon>Pseudomonadati</taxon>
        <taxon>Pseudomonadota</taxon>
        <taxon>Betaproteobacteria</taxon>
        <taxon>Burkholderiales</taxon>
        <taxon>Sphaerotilaceae</taxon>
        <taxon>Piscinibacter</taxon>
    </lineage>
</organism>
<dbReference type="Proteomes" id="UP000037660">
    <property type="component" value="Unassembled WGS sequence"/>
</dbReference>
<keyword evidence="3" id="KW-1185">Reference proteome</keyword>
<dbReference type="PANTHER" id="PTHR33055:SF13">
    <property type="entry name" value="TRANSPOSASE"/>
    <property type="match status" value="1"/>
</dbReference>
<dbReference type="GO" id="GO:0003677">
    <property type="term" value="F:DNA binding"/>
    <property type="evidence" value="ECO:0007669"/>
    <property type="project" value="InterPro"/>
</dbReference>
<dbReference type="Pfam" id="PF02371">
    <property type="entry name" value="Transposase_20"/>
    <property type="match status" value="1"/>
</dbReference>
<evidence type="ECO:0000259" key="1">
    <source>
        <dbReference type="Pfam" id="PF02371"/>
    </source>
</evidence>
<accession>A0A0K8P8W0</accession>
<gene>
    <name evidence="2" type="ORF">ISF6_0262</name>
</gene>
<feature type="domain" description="Transposase IS116/IS110/IS902 C-terminal" evidence="1">
    <location>
        <begin position="51"/>
        <end position="133"/>
    </location>
</feature>
<evidence type="ECO:0000313" key="3">
    <source>
        <dbReference type="Proteomes" id="UP000037660"/>
    </source>
</evidence>
<evidence type="ECO:0000313" key="2">
    <source>
        <dbReference type="EMBL" id="GAP38949.1"/>
    </source>
</evidence>